<comment type="similarity">
    <text evidence="2 7">Belongs to the PstS family.</text>
</comment>
<dbReference type="PANTHER" id="PTHR42996:SF1">
    <property type="entry name" value="PHOSPHATE-BINDING PROTEIN PSTS"/>
    <property type="match status" value="1"/>
</dbReference>
<accession>A0A1L5NLY1</accession>
<dbReference type="EMBL" id="CP017101">
    <property type="protein sequence ID" value="APO68914.1"/>
    <property type="molecule type" value="Genomic_DNA"/>
</dbReference>
<evidence type="ECO:0000256" key="2">
    <source>
        <dbReference type="ARBA" id="ARBA00008725"/>
    </source>
</evidence>
<evidence type="ECO:0000256" key="5">
    <source>
        <dbReference type="ARBA" id="ARBA00022448"/>
    </source>
</evidence>
<dbReference type="STRING" id="56730.IE4872_CH03314"/>
<keyword evidence="5 7" id="KW-0813">Transport</keyword>
<evidence type="ECO:0000259" key="8">
    <source>
        <dbReference type="Pfam" id="PF12849"/>
    </source>
</evidence>
<dbReference type="Pfam" id="PF12849">
    <property type="entry name" value="PBP_like_2"/>
    <property type="match status" value="1"/>
</dbReference>
<dbReference type="RefSeq" id="WP_074069469.1">
    <property type="nucleotide sequence ID" value="NZ_CP017101.1"/>
</dbReference>
<evidence type="ECO:0000256" key="4">
    <source>
        <dbReference type="ARBA" id="ARBA00021889"/>
    </source>
</evidence>
<proteinExistence type="inferred from homology"/>
<dbReference type="CDD" id="cd13565">
    <property type="entry name" value="PBP2_PstS"/>
    <property type="match status" value="1"/>
</dbReference>
<keyword evidence="6 7" id="KW-0592">Phosphate transport</keyword>
<comment type="function">
    <text evidence="1 7">Part of the ABC transporter complex PstSACB involved in phosphate import.</text>
</comment>
<dbReference type="AlphaFoldDB" id="A0A1L5NLY1"/>
<evidence type="ECO:0000256" key="1">
    <source>
        <dbReference type="ARBA" id="ARBA00002841"/>
    </source>
</evidence>
<dbReference type="SUPFAM" id="SSF53850">
    <property type="entry name" value="Periplasmic binding protein-like II"/>
    <property type="match status" value="1"/>
</dbReference>
<dbReference type="InterPro" id="IPR024370">
    <property type="entry name" value="PBP_domain"/>
</dbReference>
<sequence length="364" mass="39198">MFRSHVFWSLRSGVEDALRILAAVGLLAIAQATPTDVWAEPIRGAGSTFVAPVMAQWAEDYRVARADGGDFSSPDWTVDYELVGSLGGLMRLDQPELDFAATDVPVSPAELERYGRQQFPMVFGSVAVVANVDGIAAGSLRLSGPVIADIYLGKIQRWSDLAIKALNPDLSLPDLKISPLHRTDGSGSTYVFTEYLSAISAEWSKVHGADMLITWPVGTGAEGTRDLIQAVKSTKGAIAYAEYGQVERTGLPFASLQNKSGNFVKPGAEGVQAAVNAVAWDKTKHFYVSLTDLPGKDAYPITTATFAVVPVAGRSGDRFGRVHDLFRLAFKNSLAATKLGYVPVPARLVDQIEQYWAKMPGMSN</sequence>
<gene>
    <name evidence="9" type="primary">pstS</name>
    <name evidence="9" type="ORF">IE4872_CH03314</name>
</gene>
<evidence type="ECO:0000313" key="10">
    <source>
        <dbReference type="Proteomes" id="UP000184749"/>
    </source>
</evidence>
<dbReference type="InterPro" id="IPR005673">
    <property type="entry name" value="ABC_phos-bd_PstS"/>
</dbReference>
<comment type="subunit">
    <text evidence="3 7">The complex is composed of two ATP-binding proteins (PstB), two transmembrane proteins (PstC and PstA) and a solute-binding protein (PstS).</text>
</comment>
<dbReference type="Gene3D" id="3.40.190.10">
    <property type="entry name" value="Periplasmic binding protein-like II"/>
    <property type="match status" value="2"/>
</dbReference>
<dbReference type="GO" id="GO:0035435">
    <property type="term" value="P:phosphate ion transmembrane transport"/>
    <property type="evidence" value="ECO:0007669"/>
    <property type="project" value="InterPro"/>
</dbReference>
<evidence type="ECO:0000256" key="7">
    <source>
        <dbReference type="PIRNR" id="PIRNR002756"/>
    </source>
</evidence>
<dbReference type="GO" id="GO:0043190">
    <property type="term" value="C:ATP-binding cassette (ABC) transporter complex"/>
    <property type="evidence" value="ECO:0007669"/>
    <property type="project" value="InterPro"/>
</dbReference>
<dbReference type="NCBIfam" id="TIGR00975">
    <property type="entry name" value="3a0107s03"/>
    <property type="match status" value="1"/>
</dbReference>
<evidence type="ECO:0000256" key="3">
    <source>
        <dbReference type="ARBA" id="ARBA00011529"/>
    </source>
</evidence>
<dbReference type="InterPro" id="IPR050962">
    <property type="entry name" value="Phosphate-bind_PstS"/>
</dbReference>
<evidence type="ECO:0000313" key="9">
    <source>
        <dbReference type="EMBL" id="APO68914.1"/>
    </source>
</evidence>
<protein>
    <recommendedName>
        <fullName evidence="4 7">Phosphate-binding protein PstS</fullName>
    </recommendedName>
</protein>
<feature type="domain" description="PBP" evidence="8">
    <location>
        <begin position="41"/>
        <end position="309"/>
    </location>
</feature>
<dbReference type="PIRSF" id="PIRSF002756">
    <property type="entry name" value="PstS"/>
    <property type="match status" value="1"/>
</dbReference>
<name>A0A1L5NLY1_9HYPH</name>
<reference evidence="9 10" key="1">
    <citation type="submission" date="2016-09" db="EMBL/GenBank/DDBJ databases">
        <title>The complete genome sequences of Rhizobium gallicum, symbiovars gallicum and phaseoli, symbionts associated to common bean (Phaseolus vulgaris).</title>
        <authorList>
            <person name="Bustos P."/>
            <person name="Santamaria R.I."/>
            <person name="Perez-Carrascal O.M."/>
            <person name="Juarez S."/>
            <person name="Lozano L."/>
            <person name="Martinez-Flores I."/>
            <person name="Martinez-Romero E."/>
            <person name="Cevallos M."/>
            <person name="Romero D."/>
            <person name="Davila G."/>
            <person name="Gonzalez V."/>
        </authorList>
    </citation>
    <scope>NUCLEOTIDE SEQUENCE [LARGE SCALE GENOMIC DNA]</scope>
    <source>
        <strain evidence="9 10">IE4872</strain>
    </source>
</reference>
<dbReference type="PANTHER" id="PTHR42996">
    <property type="entry name" value="PHOSPHATE-BINDING PROTEIN PSTS"/>
    <property type="match status" value="1"/>
</dbReference>
<organism evidence="9 10">
    <name type="scientific">Rhizobium gallicum</name>
    <dbReference type="NCBI Taxonomy" id="56730"/>
    <lineage>
        <taxon>Bacteria</taxon>
        <taxon>Pseudomonadati</taxon>
        <taxon>Pseudomonadota</taxon>
        <taxon>Alphaproteobacteria</taxon>
        <taxon>Hyphomicrobiales</taxon>
        <taxon>Rhizobiaceae</taxon>
        <taxon>Rhizobium/Agrobacterium group</taxon>
        <taxon>Rhizobium</taxon>
    </lineage>
</organism>
<dbReference type="GO" id="GO:0042301">
    <property type="term" value="F:phosphate ion binding"/>
    <property type="evidence" value="ECO:0007669"/>
    <property type="project" value="InterPro"/>
</dbReference>
<dbReference type="Proteomes" id="UP000184749">
    <property type="component" value="Chromosome"/>
</dbReference>
<evidence type="ECO:0000256" key="6">
    <source>
        <dbReference type="ARBA" id="ARBA00022592"/>
    </source>
</evidence>
<dbReference type="OrthoDB" id="9801510at2"/>